<evidence type="ECO:0000259" key="1">
    <source>
        <dbReference type="SMART" id="SM00858"/>
    </source>
</evidence>
<dbReference type="PANTHER" id="PTHR37850:SF3">
    <property type="entry name" value="BLR7815 PROTEIN"/>
    <property type="match status" value="1"/>
</dbReference>
<evidence type="ECO:0000313" key="3">
    <source>
        <dbReference type="Proteomes" id="UP000585437"/>
    </source>
</evidence>
<feature type="domain" description="SAF" evidence="1">
    <location>
        <begin position="372"/>
        <end position="441"/>
    </location>
</feature>
<dbReference type="Gene3D" id="3.40.50.720">
    <property type="entry name" value="NAD(P)-binding Rossmann-like Domain"/>
    <property type="match status" value="1"/>
</dbReference>
<sequence>MNYHTYFGRESVPVECCIVGTGGFGRSFIAQSLKTPLISTRVAVDLKAQTATDVLRGLGIDPANIAQCETSDEAKTAWENGQYIAAGDLSVVLDLPISVVVEATGHPEAGAKHCRLAIDAGKHVALVSKEVDSVVGPGLALRARNNNGIVTPVDGDQPSLLMGLVTWAEVLGLDIIAAGKASEYDFVYDPKQKTLSSNGKTASAPDFGDWIEPASLDLATIAARRSEIAAEFPQRAVPDLCEMTLVANATGFLVDRADLHVPIARITEVADFFSERSSGGLLGTPKVLDVFHCLRLPGELSFAGGVFVTVRCDDAETWQMLAEKGHVVSRKGDVAMLYIPRHLLGVEAATSILEVGLRGVSSGAAEPRPVIDLVAHADADIEAGTVLTASGHHHSIVNVSARMIPAGPLLDDRAVPFYLAANRTLKRAVRAGQPILCGDVELDETSALLELRREQDKAFF</sequence>
<dbReference type="AlphaFoldDB" id="A0A7X0JNA9"/>
<name>A0A7X0JNA9_9HYPH</name>
<keyword evidence="3" id="KW-1185">Reference proteome</keyword>
<dbReference type="PANTHER" id="PTHR37850">
    <property type="entry name" value="STRU PROTEIN"/>
    <property type="match status" value="1"/>
</dbReference>
<dbReference type="Pfam" id="PF21135">
    <property type="entry name" value="DRL_cat"/>
    <property type="match status" value="1"/>
</dbReference>
<accession>A0A7X0JNA9</accession>
<gene>
    <name evidence="2" type="ORF">F4695_003291</name>
</gene>
<reference evidence="2 3" key="1">
    <citation type="submission" date="2020-08" db="EMBL/GenBank/DDBJ databases">
        <title>The Agave Microbiome: Exploring the role of microbial communities in plant adaptations to desert environments.</title>
        <authorList>
            <person name="Partida-Martinez L.P."/>
        </authorList>
    </citation>
    <scope>NUCLEOTIDE SEQUENCE [LARGE SCALE GENOMIC DNA]</scope>
    <source>
        <strain evidence="2 3">AS3.12</strain>
    </source>
</reference>
<proteinExistence type="predicted"/>
<dbReference type="InterPro" id="IPR036291">
    <property type="entry name" value="NAD(P)-bd_dom_sf"/>
</dbReference>
<dbReference type="EMBL" id="JACHBU010000006">
    <property type="protein sequence ID" value="MBB6509907.1"/>
    <property type="molecule type" value="Genomic_DNA"/>
</dbReference>
<dbReference type="SMART" id="SM00858">
    <property type="entry name" value="SAF"/>
    <property type="match status" value="1"/>
</dbReference>
<dbReference type="RefSeq" id="WP_184655279.1">
    <property type="nucleotide sequence ID" value="NZ_JACHBU010000006.1"/>
</dbReference>
<protein>
    <submittedName>
        <fullName evidence="2">Putative homoserine dehydrogenase-like protein</fullName>
    </submittedName>
</protein>
<dbReference type="InterPro" id="IPR048423">
    <property type="entry name" value="DRL_cat"/>
</dbReference>
<dbReference type="CDD" id="cd11616">
    <property type="entry name" value="SAF_DH_OX_like"/>
    <property type="match status" value="1"/>
</dbReference>
<dbReference type="InterPro" id="IPR013974">
    <property type="entry name" value="SAF"/>
</dbReference>
<dbReference type="SUPFAM" id="SSF51735">
    <property type="entry name" value="NAD(P)-binding Rossmann-fold domains"/>
    <property type="match status" value="1"/>
</dbReference>
<evidence type="ECO:0000313" key="2">
    <source>
        <dbReference type="EMBL" id="MBB6509907.1"/>
    </source>
</evidence>
<comment type="caution">
    <text evidence="2">The sequence shown here is derived from an EMBL/GenBank/DDBJ whole genome shotgun (WGS) entry which is preliminary data.</text>
</comment>
<dbReference type="Proteomes" id="UP000585437">
    <property type="component" value="Unassembled WGS sequence"/>
</dbReference>
<organism evidence="2 3">
    <name type="scientific">Rhizobium soli</name>
    <dbReference type="NCBI Taxonomy" id="424798"/>
    <lineage>
        <taxon>Bacteria</taxon>
        <taxon>Pseudomonadati</taxon>
        <taxon>Pseudomonadota</taxon>
        <taxon>Alphaproteobacteria</taxon>
        <taxon>Hyphomicrobiales</taxon>
        <taxon>Rhizobiaceae</taxon>
        <taxon>Rhizobium/Agrobacterium group</taxon>
        <taxon>Rhizobium</taxon>
    </lineage>
</organism>